<dbReference type="PANTHER" id="PTHR19136">
    <property type="entry name" value="MOLYBDENUM COFACTOR GUANYLYLTRANSFERASE"/>
    <property type="match status" value="1"/>
</dbReference>
<comment type="cofactor">
    <cofactor evidence="8">
        <name>Mg(2+)</name>
        <dbReference type="ChEBI" id="CHEBI:18420"/>
    </cofactor>
</comment>
<dbReference type="PANTHER" id="PTHR19136:SF81">
    <property type="entry name" value="MOLYBDENUM COFACTOR GUANYLYLTRANSFERASE"/>
    <property type="match status" value="1"/>
</dbReference>
<reference evidence="10 11" key="1">
    <citation type="submission" date="2024-08" db="EMBL/GenBank/DDBJ databases">
        <title>Two novel Cytobacillus novel species.</title>
        <authorList>
            <person name="Liu G."/>
        </authorList>
    </citation>
    <scope>NUCLEOTIDE SEQUENCE [LARGE SCALE GENOMIC DNA]</scope>
    <source>
        <strain evidence="10 11">FJAT-54145</strain>
    </source>
</reference>
<evidence type="ECO:0000313" key="10">
    <source>
        <dbReference type="EMBL" id="MFE8701917.1"/>
    </source>
</evidence>
<sequence length="205" mass="23176">MQATGIILAGGKSSRMGTNKALLKINGVTTVERVVTELRKIVDEIIIVTNSFEDYAFLNLPMVEDHWKGMGPLAGIHAGLTASKTEKNIVVACDMPFISYQFGKLLLQKLAQYQAAVPEIAGQLHPLFAAYRKEVKGEVERAIQENQLKIRAILQHIHVKIVKDDEFENLGIRLDETFFYNMNHPNEYENAINMFKNRSKESRES</sequence>
<comment type="caution">
    <text evidence="8">Lacks conserved residue(s) required for the propagation of feature annotation.</text>
</comment>
<comment type="similarity">
    <text evidence="8">Belongs to the MobA family.</text>
</comment>
<dbReference type="EMBL" id="JBIACK010000007">
    <property type="protein sequence ID" value="MFE8701917.1"/>
    <property type="molecule type" value="Genomic_DNA"/>
</dbReference>
<evidence type="ECO:0000313" key="11">
    <source>
        <dbReference type="Proteomes" id="UP001601059"/>
    </source>
</evidence>
<dbReference type="EC" id="2.7.7.77" evidence="8"/>
<organism evidence="10 11">
    <name type="scientific">Cytobacillus spartinae</name>
    <dbReference type="NCBI Taxonomy" id="3299023"/>
    <lineage>
        <taxon>Bacteria</taxon>
        <taxon>Bacillati</taxon>
        <taxon>Bacillota</taxon>
        <taxon>Bacilli</taxon>
        <taxon>Bacillales</taxon>
        <taxon>Bacillaceae</taxon>
        <taxon>Cytobacillus</taxon>
    </lineage>
</organism>
<protein>
    <recommendedName>
        <fullName evidence="8">Probable molybdenum cofactor guanylyltransferase</fullName>
        <shortName evidence="8">MoCo guanylyltransferase</shortName>
        <ecNumber evidence="8">2.7.7.77</ecNumber>
    </recommendedName>
    <alternativeName>
        <fullName evidence="8">GTP:molybdopterin guanylyltransferase</fullName>
    </alternativeName>
    <alternativeName>
        <fullName evidence="8">Mo-MPT guanylyltransferase</fullName>
    </alternativeName>
    <alternativeName>
        <fullName evidence="8">Molybdopterin guanylyltransferase</fullName>
    </alternativeName>
    <alternativeName>
        <fullName evidence="8">Molybdopterin-guanine dinucleotide synthase</fullName>
        <shortName evidence="8">MGD synthase</shortName>
    </alternativeName>
</protein>
<accession>A0ABW6KED0</accession>
<dbReference type="Gene3D" id="3.90.550.10">
    <property type="entry name" value="Spore Coat Polysaccharide Biosynthesis Protein SpsA, Chain A"/>
    <property type="match status" value="1"/>
</dbReference>
<feature type="binding site" evidence="8">
    <location>
        <position position="65"/>
    </location>
    <ligand>
        <name>GTP</name>
        <dbReference type="ChEBI" id="CHEBI:37565"/>
    </ligand>
</feature>
<keyword evidence="4 8" id="KW-0547">Nucleotide-binding</keyword>
<feature type="binding site" evidence="8">
    <location>
        <begin position="8"/>
        <end position="10"/>
    </location>
    <ligand>
        <name>GTP</name>
        <dbReference type="ChEBI" id="CHEBI:37565"/>
    </ligand>
</feature>
<feature type="binding site" evidence="8">
    <location>
        <position position="20"/>
    </location>
    <ligand>
        <name>GTP</name>
        <dbReference type="ChEBI" id="CHEBI:37565"/>
    </ligand>
</feature>
<feature type="domain" description="MobA-like NTP transferase" evidence="9">
    <location>
        <begin position="5"/>
        <end position="156"/>
    </location>
</feature>
<comment type="function">
    <text evidence="8">Transfers a GMP moiety from GTP to Mo-molybdopterin (Mo-MPT) cofactor (Moco or molybdenum cofactor) to form Mo-molybdopterin guanine dinucleotide (Mo-MGD) cofactor.</text>
</comment>
<evidence type="ECO:0000259" key="9">
    <source>
        <dbReference type="Pfam" id="PF12804"/>
    </source>
</evidence>
<name>A0ABW6KED0_9BACI</name>
<keyword evidence="10" id="KW-0548">Nucleotidyltransferase</keyword>
<dbReference type="InterPro" id="IPR025877">
    <property type="entry name" value="MobA-like_NTP_Trfase"/>
</dbReference>
<evidence type="ECO:0000256" key="4">
    <source>
        <dbReference type="ARBA" id="ARBA00022741"/>
    </source>
</evidence>
<gene>
    <name evidence="8" type="primary">mobA</name>
    <name evidence="10" type="ORF">ACFYKX_15050</name>
</gene>
<dbReference type="Proteomes" id="UP001601059">
    <property type="component" value="Unassembled WGS sequence"/>
</dbReference>
<evidence type="ECO:0000256" key="7">
    <source>
        <dbReference type="ARBA" id="ARBA00023150"/>
    </source>
</evidence>
<keyword evidence="7 8" id="KW-0501">Molybdenum cofactor biosynthesis</keyword>
<proteinExistence type="inferred from homology"/>
<dbReference type="CDD" id="cd02503">
    <property type="entry name" value="MobA"/>
    <property type="match status" value="1"/>
</dbReference>
<evidence type="ECO:0000256" key="6">
    <source>
        <dbReference type="ARBA" id="ARBA00023134"/>
    </source>
</evidence>
<evidence type="ECO:0000256" key="1">
    <source>
        <dbReference type="ARBA" id="ARBA00022490"/>
    </source>
</evidence>
<comment type="subcellular location">
    <subcellularLocation>
        <location evidence="8">Cytoplasm</location>
    </subcellularLocation>
</comment>
<evidence type="ECO:0000256" key="2">
    <source>
        <dbReference type="ARBA" id="ARBA00022679"/>
    </source>
</evidence>
<comment type="catalytic activity">
    <reaction evidence="8">
        <text>Mo-molybdopterin + GTP + H(+) = Mo-molybdopterin guanine dinucleotide + diphosphate</text>
        <dbReference type="Rhea" id="RHEA:34243"/>
        <dbReference type="ChEBI" id="CHEBI:15378"/>
        <dbReference type="ChEBI" id="CHEBI:33019"/>
        <dbReference type="ChEBI" id="CHEBI:37565"/>
        <dbReference type="ChEBI" id="CHEBI:71302"/>
        <dbReference type="ChEBI" id="CHEBI:71310"/>
        <dbReference type="EC" id="2.7.7.77"/>
    </reaction>
</comment>
<dbReference type="Pfam" id="PF12804">
    <property type="entry name" value="NTP_transf_3"/>
    <property type="match status" value="1"/>
</dbReference>
<evidence type="ECO:0000256" key="8">
    <source>
        <dbReference type="HAMAP-Rule" id="MF_00316"/>
    </source>
</evidence>
<keyword evidence="6 8" id="KW-0342">GTP-binding</keyword>
<dbReference type="GO" id="GO:0016779">
    <property type="term" value="F:nucleotidyltransferase activity"/>
    <property type="evidence" value="ECO:0007669"/>
    <property type="project" value="UniProtKB-KW"/>
</dbReference>
<feature type="binding site" evidence="8">
    <location>
        <position position="94"/>
    </location>
    <ligand>
        <name>Mg(2+)</name>
        <dbReference type="ChEBI" id="CHEBI:18420"/>
    </ligand>
</feature>
<feature type="binding site" evidence="8">
    <location>
        <position position="94"/>
    </location>
    <ligand>
        <name>GTP</name>
        <dbReference type="ChEBI" id="CHEBI:37565"/>
    </ligand>
</feature>
<evidence type="ECO:0000256" key="3">
    <source>
        <dbReference type="ARBA" id="ARBA00022723"/>
    </source>
</evidence>
<dbReference type="RefSeq" id="WP_389361881.1">
    <property type="nucleotide sequence ID" value="NZ_JBIACK010000007.1"/>
</dbReference>
<dbReference type="InterPro" id="IPR029044">
    <property type="entry name" value="Nucleotide-diphossugar_trans"/>
</dbReference>
<keyword evidence="1 8" id="KW-0963">Cytoplasm</keyword>
<dbReference type="InterPro" id="IPR013482">
    <property type="entry name" value="Molybde_CF_guanTrfase"/>
</dbReference>
<keyword evidence="11" id="KW-1185">Reference proteome</keyword>
<keyword evidence="2 8" id="KW-0808">Transferase</keyword>
<evidence type="ECO:0000256" key="5">
    <source>
        <dbReference type="ARBA" id="ARBA00022842"/>
    </source>
</evidence>
<comment type="domain">
    <text evidence="8">The N-terminal domain determines nucleotide recognition and specific binding, while the C-terminal domain determines the specific binding to the target protein.</text>
</comment>
<dbReference type="SUPFAM" id="SSF53448">
    <property type="entry name" value="Nucleotide-diphospho-sugar transferases"/>
    <property type="match status" value="1"/>
</dbReference>
<keyword evidence="5 8" id="KW-0460">Magnesium</keyword>
<keyword evidence="3 8" id="KW-0479">Metal-binding</keyword>
<dbReference type="HAMAP" id="MF_00316">
    <property type="entry name" value="MobA"/>
    <property type="match status" value="1"/>
</dbReference>
<comment type="caution">
    <text evidence="10">The sequence shown here is derived from an EMBL/GenBank/DDBJ whole genome shotgun (WGS) entry which is preliminary data.</text>
</comment>